<reference evidence="1 2" key="1">
    <citation type="submission" date="2024-09" db="EMBL/GenBank/DDBJ databases">
        <authorList>
            <person name="Sun Q."/>
            <person name="Mori K."/>
        </authorList>
    </citation>
    <scope>NUCLEOTIDE SEQUENCE [LARGE SCALE GENOMIC DNA]</scope>
    <source>
        <strain evidence="1 2">KCTC 23076</strain>
    </source>
</reference>
<gene>
    <name evidence="1" type="ORF">ACFFGH_19770</name>
</gene>
<protein>
    <submittedName>
        <fullName evidence="1">Uncharacterized protein</fullName>
    </submittedName>
</protein>
<name>A0ABV6RU06_9GAMM</name>
<dbReference type="EMBL" id="JBHLTG010000005">
    <property type="protein sequence ID" value="MFC0680079.1"/>
    <property type="molecule type" value="Genomic_DNA"/>
</dbReference>
<dbReference type="Proteomes" id="UP001589896">
    <property type="component" value="Unassembled WGS sequence"/>
</dbReference>
<comment type="caution">
    <text evidence="1">The sequence shown here is derived from an EMBL/GenBank/DDBJ whole genome shotgun (WGS) entry which is preliminary data.</text>
</comment>
<sequence length="52" mass="5850">MVDIENAARNGPRCDECTRFLDIELWVFDGHDVTLVHVCPDHGPVAVSRPMD</sequence>
<keyword evidence="2" id="KW-1185">Reference proteome</keyword>
<evidence type="ECO:0000313" key="2">
    <source>
        <dbReference type="Proteomes" id="UP001589896"/>
    </source>
</evidence>
<organism evidence="1 2">
    <name type="scientific">Lysobacter korlensis</name>
    <dbReference type="NCBI Taxonomy" id="553636"/>
    <lineage>
        <taxon>Bacteria</taxon>
        <taxon>Pseudomonadati</taxon>
        <taxon>Pseudomonadota</taxon>
        <taxon>Gammaproteobacteria</taxon>
        <taxon>Lysobacterales</taxon>
        <taxon>Lysobacteraceae</taxon>
        <taxon>Lysobacter</taxon>
    </lineage>
</organism>
<accession>A0ABV6RU06</accession>
<dbReference type="RefSeq" id="WP_386671497.1">
    <property type="nucleotide sequence ID" value="NZ_JBHLTG010000005.1"/>
</dbReference>
<proteinExistence type="predicted"/>
<evidence type="ECO:0000313" key="1">
    <source>
        <dbReference type="EMBL" id="MFC0680079.1"/>
    </source>
</evidence>